<reference evidence="1" key="1">
    <citation type="submission" date="2018-02" db="EMBL/GenBank/DDBJ databases">
        <title>The genomes of Aspergillus section Nigri reveals drivers in fungal speciation.</title>
        <authorList>
            <consortium name="DOE Joint Genome Institute"/>
            <person name="Vesth T.C."/>
            <person name="Nybo J."/>
            <person name="Theobald S."/>
            <person name="Brandl J."/>
            <person name="Frisvad J.C."/>
            <person name="Nielsen K.F."/>
            <person name="Lyhne E.K."/>
            <person name="Kogle M.E."/>
            <person name="Kuo A."/>
            <person name="Riley R."/>
            <person name="Clum A."/>
            <person name="Nolan M."/>
            <person name="Lipzen A."/>
            <person name="Salamov A."/>
            <person name="Henrissat B."/>
            <person name="Wiebenga A."/>
            <person name="De vries R.P."/>
            <person name="Grigoriev I.V."/>
            <person name="Mortensen U.H."/>
            <person name="Andersen M.R."/>
            <person name="Baker S.E."/>
        </authorList>
    </citation>
    <scope>NUCLEOTIDE SEQUENCE</scope>
    <source>
        <strain evidence="1">CBS 121060</strain>
    </source>
</reference>
<proteinExistence type="predicted"/>
<dbReference type="EMBL" id="KZ824973">
    <property type="protein sequence ID" value="RAH67566.1"/>
    <property type="molecule type" value="Genomic_DNA"/>
</dbReference>
<protein>
    <submittedName>
        <fullName evidence="1">Uncharacterized protein</fullName>
    </submittedName>
</protein>
<name>A0ACD1H2B7_9EURO</name>
<organism evidence="1 2">
    <name type="scientific">Aspergillus aculeatinus CBS 121060</name>
    <dbReference type="NCBI Taxonomy" id="1448322"/>
    <lineage>
        <taxon>Eukaryota</taxon>
        <taxon>Fungi</taxon>
        <taxon>Dikarya</taxon>
        <taxon>Ascomycota</taxon>
        <taxon>Pezizomycotina</taxon>
        <taxon>Eurotiomycetes</taxon>
        <taxon>Eurotiomycetidae</taxon>
        <taxon>Eurotiales</taxon>
        <taxon>Aspergillaceae</taxon>
        <taxon>Aspergillus</taxon>
        <taxon>Aspergillus subgen. Circumdati</taxon>
    </lineage>
</organism>
<gene>
    <name evidence="1" type="ORF">BO66DRAFT_328795</name>
</gene>
<keyword evidence="2" id="KW-1185">Reference proteome</keyword>
<accession>A0ACD1H2B7</accession>
<evidence type="ECO:0000313" key="2">
    <source>
        <dbReference type="Proteomes" id="UP000249661"/>
    </source>
</evidence>
<sequence>MAHNSTHEFSIQREDDFSGTSSANRKIRVQRITARIQEWPEEDWSGIADLKLRRRLQNRLNQRARPPTPTFEGRRFCKRHVTEQMSICAGLKKVEGPQCLSTRQSGDAALRKVENIHVLHPDISHPESVLQHIEAVAREQHPSGDPRSDMLLHLIQFNFTRGQLQTMRILGLTSEHMDDDAISFFNLPGPWPHEMVQSLPASLQPTLVQRTVVHHPWLDLLPLPAMRDNLILAGESYDETKLCLDMKGLGSVHGEYSGIIIWSDPWDPSGWEITEPFSRSWEWVLRGCWEIFHSTNAWRARRNEEALLPVTQI</sequence>
<evidence type="ECO:0000313" key="1">
    <source>
        <dbReference type="EMBL" id="RAH67566.1"/>
    </source>
</evidence>
<dbReference type="Proteomes" id="UP000249661">
    <property type="component" value="Unassembled WGS sequence"/>
</dbReference>